<dbReference type="RefSeq" id="WP_005276931.1">
    <property type="nucleotide sequence ID" value="NZ_AALC02000042.1"/>
</dbReference>
<feature type="non-terminal residue" evidence="1">
    <location>
        <position position="70"/>
    </location>
</feature>
<reference evidence="1" key="1">
    <citation type="submission" date="2008-12" db="EMBL/GenBank/DDBJ databases">
        <title>Annotation of the Yersinia bercovieri ATCC 43970 genome.</title>
        <authorList>
            <person name="Read T.D."/>
            <person name="Akmal A."/>
            <person name="Bishop-Lilly K."/>
            <person name="Chen P.E."/>
            <person name="Cook C."/>
            <person name="Kiley M.P."/>
            <person name="Lentz S."/>
            <person name="Mateczun A."/>
            <person name="Nagarajan N."/>
            <person name="Nolan N."/>
            <person name="Osborne B.I."/>
            <person name="Pop M."/>
            <person name="Sozhamannan S."/>
            <person name="Stewart A.C."/>
            <person name="Sulakvelidze A."/>
            <person name="Thomason B."/>
            <person name="Willner K."/>
            <person name="Zwick M.E."/>
        </authorList>
    </citation>
    <scope>NUCLEOTIDE SEQUENCE [LARGE SCALE GENOMIC DNA]</scope>
    <source>
        <strain evidence="1">ATCC 43970</strain>
    </source>
</reference>
<dbReference type="EMBL" id="AALC02000042">
    <property type="protein sequence ID" value="EEQ05842.1"/>
    <property type="molecule type" value="Genomic_DNA"/>
</dbReference>
<accession>A0ABP2DZT1</accession>
<keyword evidence="2" id="KW-1185">Reference proteome</keyword>
<organism evidence="1 2">
    <name type="scientific">Yersinia bercovieri ATCC 43970</name>
    <dbReference type="NCBI Taxonomy" id="349968"/>
    <lineage>
        <taxon>Bacteria</taxon>
        <taxon>Pseudomonadati</taxon>
        <taxon>Pseudomonadota</taxon>
        <taxon>Gammaproteobacteria</taxon>
        <taxon>Enterobacterales</taxon>
        <taxon>Yersiniaceae</taxon>
        <taxon>Yersinia</taxon>
    </lineage>
</organism>
<dbReference type="Proteomes" id="UP000010319">
    <property type="component" value="Unassembled WGS sequence"/>
</dbReference>
<evidence type="ECO:0000313" key="1">
    <source>
        <dbReference type="EMBL" id="EEQ05842.1"/>
    </source>
</evidence>
<comment type="caution">
    <text evidence="1">The sequence shown here is derived from an EMBL/GenBank/DDBJ whole genome shotgun (WGS) entry which is preliminary data.</text>
</comment>
<evidence type="ECO:0000313" key="2">
    <source>
        <dbReference type="Proteomes" id="UP000010319"/>
    </source>
</evidence>
<proteinExistence type="predicted"/>
<protein>
    <submittedName>
        <fullName evidence="1">Uncharacterized protein</fullName>
    </submittedName>
</protein>
<gene>
    <name evidence="1" type="ORF">yberc0001_36270</name>
</gene>
<sequence length="70" mass="7487">MTPNVDTLAVMLPRSAGAKGECRMLMRWHSCRRAPLGSRVTPDTDALALMSPRSTGVKSDAGYRCAGAHV</sequence>
<name>A0ABP2DZT1_YERBE</name>